<keyword evidence="3" id="KW-1185">Reference proteome</keyword>
<dbReference type="SUPFAM" id="SSF54001">
    <property type="entry name" value="Cysteine proteinases"/>
    <property type="match status" value="1"/>
</dbReference>
<dbReference type="EMBL" id="RDEX01000003">
    <property type="protein sequence ID" value="RLY91603.1"/>
    <property type="molecule type" value="Genomic_DNA"/>
</dbReference>
<sequence length="340" mass="37448">MPSWECSEDWPVPRPGARPWRCAWGCSGSLRCRRPCRWCCWSRGRDVGGGARTVRGERPADGRENTVNGSDASEWRIADIDVPAYLAALGIEAEAPSLDLLERLHRAHVLTFPFSNVEVLLGHHPGVAPAAVFDQLVTRRRGGYCFEHAQLFAAALEALGFTVRRALGRVRSLQSARTHMTVLVELVGVRYLCDPGFGFSITGPVPLHDGARRVDTGQAFTVGRVLDEGWPLWSLSRNGSLEHVLDESTVHPADVRMGHLMTSTAEDSVFRHHLMVMRHTPEGHVTVTERGVTERAAGQRTSQQDLTASEVVGRVRDLGVSLSEGEAERLTSVVRGLRNQ</sequence>
<comment type="similarity">
    <text evidence="1">Belongs to the arylamine N-acetyltransferase family.</text>
</comment>
<dbReference type="Pfam" id="PF00797">
    <property type="entry name" value="Acetyltransf_2"/>
    <property type="match status" value="1"/>
</dbReference>
<comment type="caution">
    <text evidence="2">The sequence shown here is derived from an EMBL/GenBank/DDBJ whole genome shotgun (WGS) entry which is preliminary data.</text>
</comment>
<evidence type="ECO:0000313" key="2">
    <source>
        <dbReference type="EMBL" id="RLY91603.1"/>
    </source>
</evidence>
<dbReference type="Gene3D" id="3.30.2140.10">
    <property type="entry name" value="Arylamine N-acetyltransferase"/>
    <property type="match status" value="1"/>
</dbReference>
<dbReference type="GO" id="GO:0016407">
    <property type="term" value="F:acetyltransferase activity"/>
    <property type="evidence" value="ECO:0007669"/>
    <property type="project" value="InterPro"/>
</dbReference>
<dbReference type="AlphaFoldDB" id="A0A3L9KY76"/>
<dbReference type="Proteomes" id="UP000277871">
    <property type="component" value="Unassembled WGS sequence"/>
</dbReference>
<evidence type="ECO:0000256" key="1">
    <source>
        <dbReference type="ARBA" id="ARBA00006547"/>
    </source>
</evidence>
<gene>
    <name evidence="2" type="ORF">EAE32_10200</name>
</gene>
<organism evidence="2 3">
    <name type="scientific">Kocuria tytonicola</name>
    <dbReference type="NCBI Taxonomy" id="2055946"/>
    <lineage>
        <taxon>Bacteria</taxon>
        <taxon>Bacillati</taxon>
        <taxon>Actinomycetota</taxon>
        <taxon>Actinomycetes</taxon>
        <taxon>Micrococcales</taxon>
        <taxon>Micrococcaceae</taxon>
        <taxon>Kocuria</taxon>
    </lineage>
</organism>
<dbReference type="PANTHER" id="PTHR11786">
    <property type="entry name" value="N-HYDROXYARYLAMINE O-ACETYLTRANSFERASE"/>
    <property type="match status" value="1"/>
</dbReference>
<evidence type="ECO:0000313" key="3">
    <source>
        <dbReference type="Proteomes" id="UP000277871"/>
    </source>
</evidence>
<dbReference type="InterPro" id="IPR038765">
    <property type="entry name" value="Papain-like_cys_pep_sf"/>
</dbReference>
<proteinExistence type="inferred from homology"/>
<protein>
    <submittedName>
        <fullName evidence="2">Arylamine N-acetyltransferase</fullName>
    </submittedName>
</protein>
<name>A0A3L9KY76_9MICC</name>
<dbReference type="Gene3D" id="2.40.128.150">
    <property type="entry name" value="Cysteine proteinases"/>
    <property type="match status" value="1"/>
</dbReference>
<dbReference type="InterPro" id="IPR001447">
    <property type="entry name" value="Arylamine_N-AcTrfase"/>
</dbReference>
<dbReference type="PANTHER" id="PTHR11786:SF0">
    <property type="entry name" value="ARYLAMINE N-ACETYLTRANSFERASE 4-RELATED"/>
    <property type="match status" value="1"/>
</dbReference>
<reference evidence="2 3" key="1">
    <citation type="submission" date="2018-10" db="EMBL/GenBank/DDBJ databases">
        <title>Kocuria tytonicola, new bacteria from the preen glands of American barn owls (Tyto furcata).</title>
        <authorList>
            <person name="Braun M.S."/>
            <person name="Wang E."/>
            <person name="Zimmermann S."/>
            <person name="Boutin S."/>
            <person name="Wagner H."/>
            <person name="Wink M."/>
        </authorList>
    </citation>
    <scope>NUCLEOTIDE SEQUENCE [LARGE SCALE GENOMIC DNA]</scope>
    <source>
        <strain evidence="2 3">473</strain>
    </source>
</reference>
<accession>A0A3L9KY76</accession>
<keyword evidence="2" id="KW-0808">Transferase</keyword>